<dbReference type="GO" id="GO:0002183">
    <property type="term" value="P:cytoplasmic translational initiation"/>
    <property type="evidence" value="ECO:0007669"/>
    <property type="project" value="TreeGrafter"/>
</dbReference>
<evidence type="ECO:0000256" key="9">
    <source>
        <dbReference type="SAM" id="MobiDB-lite"/>
    </source>
</evidence>
<evidence type="ECO:0000259" key="10">
    <source>
        <dbReference type="Pfam" id="PF25087"/>
    </source>
</evidence>
<evidence type="ECO:0000256" key="8">
    <source>
        <dbReference type="ARBA" id="ARBA00046432"/>
    </source>
</evidence>
<dbReference type="VEuPathDB" id="FungiDB:GW608_K08679"/>
<organism evidence="11 12">
    <name type="scientific">Candida glabrata</name>
    <name type="common">Yeast</name>
    <name type="synonym">Torulopsis glabrata</name>
    <dbReference type="NCBI Taxonomy" id="5478"/>
    <lineage>
        <taxon>Eukaryota</taxon>
        <taxon>Fungi</taxon>
        <taxon>Dikarya</taxon>
        <taxon>Ascomycota</taxon>
        <taxon>Saccharomycotina</taxon>
        <taxon>Saccharomycetes</taxon>
        <taxon>Saccharomycetales</taxon>
        <taxon>Saccharomycetaceae</taxon>
        <taxon>Nakaseomyces</taxon>
    </lineage>
</organism>
<dbReference type="Gene3D" id="3.90.550.10">
    <property type="entry name" value="Spore Coat Polysaccharide Biosynthesis Protein SpsA, Chain A"/>
    <property type="match status" value="1"/>
</dbReference>
<feature type="region of interest" description="Disordered" evidence="9">
    <location>
        <begin position="265"/>
        <end position="305"/>
    </location>
</feature>
<dbReference type="PANTHER" id="PTHR45989">
    <property type="entry name" value="TRANSLATION INITIATION FACTOR EIF-2B SUBUNIT GAMMA"/>
    <property type="match status" value="1"/>
</dbReference>
<keyword evidence="4 11" id="KW-0396">Initiation factor</keyword>
<evidence type="ECO:0000256" key="1">
    <source>
        <dbReference type="ARBA" id="ARBA00004514"/>
    </source>
</evidence>
<dbReference type="Gene3D" id="2.160.10.10">
    <property type="entry name" value="Hexapeptide repeat proteins"/>
    <property type="match status" value="1"/>
</dbReference>
<evidence type="ECO:0000256" key="5">
    <source>
        <dbReference type="ARBA" id="ARBA00022917"/>
    </source>
</evidence>
<comment type="subcellular location">
    <subcellularLocation>
        <location evidence="1">Cytoplasm</location>
        <location evidence="1">Cytosol</location>
    </subcellularLocation>
</comment>
<keyword evidence="3" id="KW-0963">Cytoplasm</keyword>
<dbReference type="OrthoDB" id="10250549at2759"/>
<accession>A0A0W0CSR1</accession>
<dbReference type="VEuPathDB" id="FungiDB:CAGL0K08888g"/>
<dbReference type="Pfam" id="PF25087">
    <property type="entry name" value="GMPPB_C"/>
    <property type="match status" value="1"/>
</dbReference>
<dbReference type="InterPro" id="IPR051960">
    <property type="entry name" value="eIF2B_gamma"/>
</dbReference>
<dbReference type="VEuPathDB" id="FungiDB:B1J91_K08888g"/>
<evidence type="ECO:0000256" key="7">
    <source>
        <dbReference type="ARBA" id="ARBA00044229"/>
    </source>
</evidence>
<dbReference type="GO" id="GO:0006446">
    <property type="term" value="P:regulation of translational initiation"/>
    <property type="evidence" value="ECO:0007669"/>
    <property type="project" value="EnsemblFungi"/>
</dbReference>
<dbReference type="VEuPathDB" id="FungiDB:GVI51_K08745"/>
<reference evidence="11 12" key="1">
    <citation type="submission" date="2015-10" db="EMBL/GenBank/DDBJ databases">
        <title>Draft genomes sequences of Candida glabrata isolates 1A, 1B, 2A, 2B, 3A and 3B.</title>
        <authorList>
            <person name="Haavelsrud O.E."/>
            <person name="Gaustad P."/>
        </authorList>
    </citation>
    <scope>NUCLEOTIDE SEQUENCE [LARGE SCALE GENOMIC DNA]</scope>
    <source>
        <strain evidence="11">910700640</strain>
    </source>
</reference>
<dbReference type="AlphaFoldDB" id="A0A0W0CSR1"/>
<dbReference type="GO" id="GO:0005085">
    <property type="term" value="F:guanyl-nucleotide exchange factor activity"/>
    <property type="evidence" value="ECO:0007669"/>
    <property type="project" value="EnsemblFungi"/>
</dbReference>
<feature type="domain" description="Mannose-1-phosphate guanyltransferase C-terminal" evidence="10">
    <location>
        <begin position="403"/>
        <end position="477"/>
    </location>
</feature>
<feature type="compositionally biased region" description="Acidic residues" evidence="9">
    <location>
        <begin position="509"/>
        <end position="534"/>
    </location>
</feature>
<dbReference type="VEuPathDB" id="FungiDB:GWK60_K08701"/>
<dbReference type="Proteomes" id="UP000054886">
    <property type="component" value="Unassembled WGS sequence"/>
</dbReference>
<feature type="region of interest" description="Disordered" evidence="9">
    <location>
        <begin position="505"/>
        <end position="534"/>
    </location>
</feature>
<dbReference type="EMBL" id="LLZZ01000123">
    <property type="protein sequence ID" value="KTB02643.1"/>
    <property type="molecule type" value="Genomic_DNA"/>
</dbReference>
<dbReference type="OMA" id="IRTQMCW"/>
<sequence>MQIQAFIFCGRGHNLSPFAKHPNSAAVTQEDTILSDDTVPKALMPLANKPMLEYTIDWCDQANFSEINIVAHHDQIDEIKQFLSTFLALRTQQFEIISKALSAANHNHHLQKPKPINFISSKMNSNGEALQKELLDKIKGDFVLLPCDFITDIPPQVLLDQFQNRDDDNLALTVYYKNNVESVDKKQFQRQQFFTIYSENEDTEKQPVLLDVYPKEDVMKNKYLQVRNQMLWKYPNATVSTSILNSSIYMCSYDLCQLLREQTHQEKNNDDSEGNNVNDSPRTKNSKGTEDYDDAQNSAHRNLSEIKPSYFKKKNELIRDNINCHKPLGKLFRDLSRRSWQHSSKRETMGIFIIPEPCVFIRANNLNAYMEANRFILKIKAQATQSNVQTNNLSTSAIGADSLVGGNVTILEKSNIKMSAIAGGCKIGNRCRVAGSILLANVELEDDVILENVIIGPGAKIGKKSKLTNCYVEGSYVLPARSTHKGETLRKIILNTDTEMDSEVAYSTSDEDSSDVMTEEFTDEDFGDDDFFER</sequence>
<comment type="subunit">
    <text evidence="8">Component of the translation initiation factor 2B (eIF2B) complex which is a heterodecamer of two sets of five different subunits: alpha, beta, gamma, delta and epsilon. Subunits alpha, beta and delta comprise a regulatory subcomplex and subunits epsilon and gamma comprise a catalytic subcomplex. Within the complex, the hexameric regulatory complex resides at the center, with the two heterodimeric catalytic subcomplexes bound on opposite sides.</text>
</comment>
<evidence type="ECO:0000313" key="12">
    <source>
        <dbReference type="Proteomes" id="UP000054886"/>
    </source>
</evidence>
<evidence type="ECO:0000256" key="3">
    <source>
        <dbReference type="ARBA" id="ARBA00022490"/>
    </source>
</evidence>
<dbReference type="PhylomeDB" id="A0A0W0CSR1"/>
<dbReference type="GO" id="GO:0005829">
    <property type="term" value="C:cytosol"/>
    <property type="evidence" value="ECO:0007669"/>
    <property type="project" value="UniProtKB-SubCell"/>
</dbReference>
<dbReference type="GO" id="GO:1903574">
    <property type="term" value="P:negative regulation of cellular response to amino acid starvation"/>
    <property type="evidence" value="ECO:0007669"/>
    <property type="project" value="EnsemblFungi"/>
</dbReference>
<evidence type="ECO:0000256" key="4">
    <source>
        <dbReference type="ARBA" id="ARBA00022540"/>
    </source>
</evidence>
<comment type="caution">
    <text evidence="11">The sequence shown here is derived from an EMBL/GenBank/DDBJ whole genome shotgun (WGS) entry which is preliminary data.</text>
</comment>
<dbReference type="InterPro" id="IPR056729">
    <property type="entry name" value="GMPPB_C"/>
</dbReference>
<dbReference type="InterPro" id="IPR029044">
    <property type="entry name" value="Nucleotide-diphossugar_trans"/>
</dbReference>
<evidence type="ECO:0000313" key="11">
    <source>
        <dbReference type="EMBL" id="KTB02643.1"/>
    </source>
</evidence>
<comment type="similarity">
    <text evidence="2">Belongs to the eIF-2B gamma/epsilon subunits family.</text>
</comment>
<dbReference type="GO" id="GO:0003743">
    <property type="term" value="F:translation initiation factor activity"/>
    <property type="evidence" value="ECO:0007669"/>
    <property type="project" value="UniProtKB-KW"/>
</dbReference>
<name>A0A0W0CSR1_CANGB</name>
<evidence type="ECO:0000256" key="6">
    <source>
        <dbReference type="ARBA" id="ARBA00044196"/>
    </source>
</evidence>
<keyword evidence="5" id="KW-0648">Protein biosynthesis</keyword>
<gene>
    <name evidence="11" type="ORF">AO440_003625</name>
</gene>
<proteinExistence type="inferred from homology"/>
<protein>
    <recommendedName>
        <fullName evidence="6">Translation initiation factor eIF2B subunit gamma</fullName>
    </recommendedName>
    <alternativeName>
        <fullName evidence="7">eIF2B GDP-GTP exchange factor subunit gamma</fullName>
    </alternativeName>
</protein>
<dbReference type="GO" id="GO:0005851">
    <property type="term" value="C:eukaryotic translation initiation factor 2B complex"/>
    <property type="evidence" value="ECO:0007669"/>
    <property type="project" value="EnsemblFungi"/>
</dbReference>
<dbReference type="SUPFAM" id="SSF53448">
    <property type="entry name" value="Nucleotide-diphospho-sugar transferases"/>
    <property type="match status" value="1"/>
</dbReference>
<evidence type="ECO:0000256" key="2">
    <source>
        <dbReference type="ARBA" id="ARBA00007878"/>
    </source>
</evidence>
<dbReference type="PANTHER" id="PTHR45989:SF1">
    <property type="entry name" value="TRANSLATION INITIATION FACTOR EIF-2B SUBUNIT GAMMA"/>
    <property type="match status" value="1"/>
</dbReference>
<dbReference type="CDD" id="cd04652">
    <property type="entry name" value="LbH_eIF2B_gamma_C"/>
    <property type="match status" value="1"/>
</dbReference>